<dbReference type="CDD" id="cd17535">
    <property type="entry name" value="REC_NarL-like"/>
    <property type="match status" value="1"/>
</dbReference>
<dbReference type="InterPro" id="IPR000792">
    <property type="entry name" value="Tscrpt_reg_LuxR_C"/>
</dbReference>
<accession>A0ABW7BAG2</accession>
<dbReference type="PROSITE" id="PS00622">
    <property type="entry name" value="HTH_LUXR_1"/>
    <property type="match status" value="1"/>
</dbReference>
<keyword evidence="1 3" id="KW-0597">Phosphoprotein</keyword>
<dbReference type="SUPFAM" id="SSF46894">
    <property type="entry name" value="C-terminal effector domain of the bipartite response regulators"/>
    <property type="match status" value="1"/>
</dbReference>
<dbReference type="InterPro" id="IPR039420">
    <property type="entry name" value="WalR-like"/>
</dbReference>
<dbReference type="SUPFAM" id="SSF52172">
    <property type="entry name" value="CheY-like"/>
    <property type="match status" value="1"/>
</dbReference>
<dbReference type="EMBL" id="JBICYV010000014">
    <property type="protein sequence ID" value="MFG3014189.1"/>
    <property type="molecule type" value="Genomic_DNA"/>
</dbReference>
<protein>
    <submittedName>
        <fullName evidence="6">Response regulator transcription factor</fullName>
    </submittedName>
</protein>
<dbReference type="PROSITE" id="PS50043">
    <property type="entry name" value="HTH_LUXR_2"/>
    <property type="match status" value="1"/>
</dbReference>
<dbReference type="Pfam" id="PF00072">
    <property type="entry name" value="Response_reg"/>
    <property type="match status" value="1"/>
</dbReference>
<feature type="modified residue" description="4-aspartylphosphate" evidence="3">
    <location>
        <position position="61"/>
    </location>
</feature>
<organism evidence="6 7">
    <name type="scientific">Streptomyces cinerochromogenes</name>
    <dbReference type="NCBI Taxonomy" id="66422"/>
    <lineage>
        <taxon>Bacteria</taxon>
        <taxon>Bacillati</taxon>
        <taxon>Actinomycetota</taxon>
        <taxon>Actinomycetes</taxon>
        <taxon>Kitasatosporales</taxon>
        <taxon>Streptomycetaceae</taxon>
        <taxon>Streptomyces</taxon>
    </lineage>
</organism>
<evidence type="ECO:0000259" key="5">
    <source>
        <dbReference type="PROSITE" id="PS50110"/>
    </source>
</evidence>
<evidence type="ECO:0000259" key="4">
    <source>
        <dbReference type="PROSITE" id="PS50043"/>
    </source>
</evidence>
<dbReference type="InterPro" id="IPR058245">
    <property type="entry name" value="NreC/VraR/RcsB-like_REC"/>
</dbReference>
<dbReference type="RefSeq" id="WP_392820587.1">
    <property type="nucleotide sequence ID" value="NZ_JBICYV010000014.1"/>
</dbReference>
<keyword evidence="7" id="KW-1185">Reference proteome</keyword>
<gene>
    <name evidence="6" type="ORF">ACGFZB_27945</name>
</gene>
<evidence type="ECO:0000313" key="7">
    <source>
        <dbReference type="Proteomes" id="UP001604267"/>
    </source>
</evidence>
<dbReference type="SMART" id="SM00421">
    <property type="entry name" value="HTH_LUXR"/>
    <property type="match status" value="1"/>
</dbReference>
<dbReference type="Pfam" id="PF00196">
    <property type="entry name" value="GerE"/>
    <property type="match status" value="1"/>
</dbReference>
<dbReference type="Gene3D" id="3.40.50.2300">
    <property type="match status" value="1"/>
</dbReference>
<dbReference type="CDD" id="cd06170">
    <property type="entry name" value="LuxR_C_like"/>
    <property type="match status" value="1"/>
</dbReference>
<dbReference type="PROSITE" id="PS50110">
    <property type="entry name" value="RESPONSE_REGULATORY"/>
    <property type="match status" value="1"/>
</dbReference>
<dbReference type="PANTHER" id="PTHR43214:SF42">
    <property type="entry name" value="TRANSCRIPTIONAL REGULATORY PROTEIN DESR"/>
    <property type="match status" value="1"/>
</dbReference>
<dbReference type="SMART" id="SM00448">
    <property type="entry name" value="REC"/>
    <property type="match status" value="1"/>
</dbReference>
<dbReference type="PRINTS" id="PR00038">
    <property type="entry name" value="HTHLUXR"/>
</dbReference>
<keyword evidence="2" id="KW-0238">DNA-binding</keyword>
<reference evidence="6 7" key="1">
    <citation type="submission" date="2024-10" db="EMBL/GenBank/DDBJ databases">
        <title>The Natural Products Discovery Center: Release of the First 8490 Sequenced Strains for Exploring Actinobacteria Biosynthetic Diversity.</title>
        <authorList>
            <person name="Kalkreuter E."/>
            <person name="Kautsar S.A."/>
            <person name="Yang D."/>
            <person name="Bader C.D."/>
            <person name="Teijaro C.N."/>
            <person name="Fluegel L."/>
            <person name="Davis C.M."/>
            <person name="Simpson J.R."/>
            <person name="Lauterbach L."/>
            <person name="Steele A.D."/>
            <person name="Gui C."/>
            <person name="Meng S."/>
            <person name="Li G."/>
            <person name="Viehrig K."/>
            <person name="Ye F."/>
            <person name="Su P."/>
            <person name="Kiefer A.F."/>
            <person name="Nichols A."/>
            <person name="Cepeda A.J."/>
            <person name="Yan W."/>
            <person name="Fan B."/>
            <person name="Jiang Y."/>
            <person name="Adhikari A."/>
            <person name="Zheng C.-J."/>
            <person name="Schuster L."/>
            <person name="Cowan T.M."/>
            <person name="Smanski M.J."/>
            <person name="Chevrette M.G."/>
            <person name="De Carvalho L.P.S."/>
            <person name="Shen B."/>
        </authorList>
    </citation>
    <scope>NUCLEOTIDE SEQUENCE [LARGE SCALE GENOMIC DNA]</scope>
    <source>
        <strain evidence="6 7">NPDC048320</strain>
    </source>
</reference>
<dbReference type="InterPro" id="IPR011006">
    <property type="entry name" value="CheY-like_superfamily"/>
</dbReference>
<feature type="domain" description="Response regulatory" evidence="5">
    <location>
        <begin position="10"/>
        <end position="126"/>
    </location>
</feature>
<proteinExistence type="predicted"/>
<evidence type="ECO:0000256" key="2">
    <source>
        <dbReference type="ARBA" id="ARBA00023125"/>
    </source>
</evidence>
<name>A0ABW7BAG2_9ACTN</name>
<evidence type="ECO:0000313" key="6">
    <source>
        <dbReference type="EMBL" id="MFG3014189.1"/>
    </source>
</evidence>
<evidence type="ECO:0000256" key="3">
    <source>
        <dbReference type="PROSITE-ProRule" id="PRU00169"/>
    </source>
</evidence>
<comment type="caution">
    <text evidence="6">The sequence shown here is derived from an EMBL/GenBank/DDBJ whole genome shotgun (WGS) entry which is preliminary data.</text>
</comment>
<evidence type="ECO:0000256" key="1">
    <source>
        <dbReference type="ARBA" id="ARBA00022553"/>
    </source>
</evidence>
<sequence>MTDPATHTITIVVADDHSLFREGLKELLATVPEFSVVGTAGDGDEALSLVRQHRPDILLLDVQMPGPTAAVVVECACRLSPTTRTAVLAMHDDTALMEDLLLRGAAAYLVKNMARDELVAALTTVMHSSGNVLVSVPQGAIRALGRGSPDTEEPSPRELAILRLVAQGMTNRQIASRLHLAEATVKRHLTNVYGKLGAVSRADAVRRAGTLGLIDFS</sequence>
<dbReference type="InterPro" id="IPR016032">
    <property type="entry name" value="Sig_transdc_resp-reg_C-effctor"/>
</dbReference>
<dbReference type="InterPro" id="IPR001789">
    <property type="entry name" value="Sig_transdc_resp-reg_receiver"/>
</dbReference>
<dbReference type="Proteomes" id="UP001604267">
    <property type="component" value="Unassembled WGS sequence"/>
</dbReference>
<dbReference type="PANTHER" id="PTHR43214">
    <property type="entry name" value="TWO-COMPONENT RESPONSE REGULATOR"/>
    <property type="match status" value="1"/>
</dbReference>
<feature type="domain" description="HTH luxR-type" evidence="4">
    <location>
        <begin position="147"/>
        <end position="212"/>
    </location>
</feature>